<name>A0ABX8F807_9BACI</name>
<dbReference type="RefSeq" id="WP_214474054.1">
    <property type="nucleotide sequence ID" value="NZ_CP071709.1"/>
</dbReference>
<dbReference type="EMBL" id="CP071709">
    <property type="protein sequence ID" value="QVY59873.1"/>
    <property type="molecule type" value="Genomic_DNA"/>
</dbReference>
<evidence type="ECO:0000256" key="1">
    <source>
        <dbReference type="SAM" id="SignalP"/>
    </source>
</evidence>
<keyword evidence="1" id="KW-0732">Signal</keyword>
<feature type="signal peptide" evidence="1">
    <location>
        <begin position="1"/>
        <end position="21"/>
    </location>
</feature>
<sequence length="111" mass="12786">MVLVNSLFLIFSLVFSANIHSAEPLAHQFVVVQDGYAQWGRLAMQTAKQKFPDAQIVDYRYEGRTDEGETAIEQFKLWAKKGQEEFGIVIKIRVDQKTNKLQNIQILKTKQ</sequence>
<feature type="chain" id="PRO_5045069298" evidence="1">
    <location>
        <begin position="22"/>
        <end position="111"/>
    </location>
</feature>
<dbReference type="InterPro" id="IPR024987">
    <property type="entry name" value="DUF3889"/>
</dbReference>
<gene>
    <name evidence="2" type="ORF">J1899_12495</name>
</gene>
<dbReference type="Gene3D" id="3.10.450.390">
    <property type="entry name" value="Protein of unknown function DUF3889"/>
    <property type="match status" value="1"/>
</dbReference>
<dbReference type="Proteomes" id="UP000679247">
    <property type="component" value="Chromosome"/>
</dbReference>
<evidence type="ECO:0000313" key="2">
    <source>
        <dbReference type="EMBL" id="QVY59873.1"/>
    </source>
</evidence>
<organism evidence="2 3">
    <name type="scientific">Cytobacillus gottheilii</name>
    <dbReference type="NCBI Taxonomy" id="859144"/>
    <lineage>
        <taxon>Bacteria</taxon>
        <taxon>Bacillati</taxon>
        <taxon>Bacillota</taxon>
        <taxon>Bacilli</taxon>
        <taxon>Bacillales</taxon>
        <taxon>Bacillaceae</taxon>
        <taxon>Cytobacillus</taxon>
    </lineage>
</organism>
<dbReference type="Pfam" id="PF13028">
    <property type="entry name" value="DUF3889"/>
    <property type="match status" value="1"/>
</dbReference>
<protein>
    <submittedName>
        <fullName evidence="2">DUF3889 domain-containing protein</fullName>
    </submittedName>
</protein>
<keyword evidence="3" id="KW-1185">Reference proteome</keyword>
<reference evidence="2 3" key="1">
    <citation type="submission" date="2021-03" db="EMBL/GenBank/DDBJ databases">
        <title>The first data on the complete genome of the tetrodotoxin-producing bacterium.</title>
        <authorList>
            <person name="Melnikova D.I."/>
            <person name="Nijland R."/>
            <person name="Magarlamov T.Y."/>
        </authorList>
    </citation>
    <scope>NUCLEOTIDE SEQUENCE [LARGE SCALE GENOMIC DNA]</scope>
    <source>
        <strain evidence="2 3">1839</strain>
    </source>
</reference>
<evidence type="ECO:0000313" key="3">
    <source>
        <dbReference type="Proteomes" id="UP000679247"/>
    </source>
</evidence>
<proteinExistence type="predicted"/>
<accession>A0ABX8F807</accession>